<proteinExistence type="predicted"/>
<reference evidence="1 2" key="1">
    <citation type="submission" date="2013-12" db="EMBL/GenBank/DDBJ databases">
        <authorList>
            <consortium name="DOE Joint Genome Institute"/>
            <person name="Smidt H."/>
            <person name="Huntemann M."/>
            <person name="Han J."/>
            <person name="Chen A."/>
            <person name="Kyrpides N."/>
            <person name="Mavromatis K."/>
            <person name="Markowitz V."/>
            <person name="Palaniappan K."/>
            <person name="Ivanova N."/>
            <person name="Schaumberg A."/>
            <person name="Pati A."/>
            <person name="Liolios K."/>
            <person name="Nordberg H.P."/>
            <person name="Cantor M.N."/>
            <person name="Hua S.X."/>
            <person name="Woyke T."/>
        </authorList>
    </citation>
    <scope>NUCLEOTIDE SEQUENCE [LARGE SCALE GENOMIC DNA]</scope>
    <source>
        <strain evidence="2">DSM 15288</strain>
    </source>
</reference>
<dbReference type="OrthoDB" id="9790372at2"/>
<protein>
    <recommendedName>
        <fullName evidence="3">DNA-binding protein</fullName>
    </recommendedName>
</protein>
<name>W0EEW3_9FIRM</name>
<keyword evidence="2" id="KW-1185">Reference proteome</keyword>
<gene>
    <name evidence="1" type="ORF">DESME_11810</name>
</gene>
<dbReference type="PANTHER" id="PTHR34374:SF1">
    <property type="entry name" value="LARGE RIBOSOMAL RNA SUBUNIT ACCUMULATION PROTEIN YCED HOMOLOG 1, CHLOROPLASTIC"/>
    <property type="match status" value="1"/>
</dbReference>
<evidence type="ECO:0000313" key="1">
    <source>
        <dbReference type="EMBL" id="AHF07616.1"/>
    </source>
</evidence>
<evidence type="ECO:0008006" key="3">
    <source>
        <dbReference type="Google" id="ProtNLM"/>
    </source>
</evidence>
<dbReference type="STRING" id="871968.DESME_11810"/>
<organism evidence="1 2">
    <name type="scientific">Desulfitobacterium metallireducens DSM 15288</name>
    <dbReference type="NCBI Taxonomy" id="871968"/>
    <lineage>
        <taxon>Bacteria</taxon>
        <taxon>Bacillati</taxon>
        <taxon>Bacillota</taxon>
        <taxon>Clostridia</taxon>
        <taxon>Eubacteriales</taxon>
        <taxon>Desulfitobacteriaceae</taxon>
        <taxon>Desulfitobacterium</taxon>
    </lineage>
</organism>
<dbReference type="KEGG" id="dmt:DESME_11810"/>
<dbReference type="InterPro" id="IPR003772">
    <property type="entry name" value="YceD"/>
</dbReference>
<dbReference type="eggNOG" id="COG1399">
    <property type="taxonomic scope" value="Bacteria"/>
</dbReference>
<dbReference type="EMBL" id="CP007032">
    <property type="protein sequence ID" value="AHF07616.1"/>
    <property type="molecule type" value="Genomic_DNA"/>
</dbReference>
<dbReference type="Proteomes" id="UP000010847">
    <property type="component" value="Chromosome"/>
</dbReference>
<dbReference type="AlphaFoldDB" id="W0EEW3"/>
<dbReference type="Pfam" id="PF02620">
    <property type="entry name" value="YceD"/>
    <property type="match status" value="1"/>
</dbReference>
<dbReference type="PANTHER" id="PTHR34374">
    <property type="entry name" value="LARGE RIBOSOMAL RNA SUBUNIT ACCUMULATION PROTEIN YCED HOMOLOG 1, CHLOROPLASTIC"/>
    <property type="match status" value="1"/>
</dbReference>
<evidence type="ECO:0000313" key="2">
    <source>
        <dbReference type="Proteomes" id="UP000010847"/>
    </source>
</evidence>
<sequence length="171" mass="19348">MKVNVAQVRRNENGIAHFDLEEDFSAYESELNGLSFAAPVRVQLQVTNLGKSLLVLGKVQTKFKTQCGCCLDDIIYPLELSYEDEWVYGGMAMAEEEQSESAFIFEKDEIEINERIFEQIVLALPMRFICSPECQGLCPVCGVNRNHTSCECVLEQTDPRLAALAQWSKRD</sequence>
<dbReference type="HOGENOM" id="CLU_100236_1_1_9"/>
<accession>W0EEW3</accession>
<dbReference type="RefSeq" id="WP_006716540.1">
    <property type="nucleotide sequence ID" value="NZ_CP007032.1"/>
</dbReference>